<sequence>MSHLASPLATTTEFLQKNNIFGELSSSTNELLFFVDMPELLYHLRHNYQFWKDMEERGQTTLDKLPTLGSKGNLPNIPENTSSSYSNSEH</sequence>
<comment type="caution">
    <text evidence="2">The sequence shown here is derived from an EMBL/GenBank/DDBJ whole genome shotgun (WGS) entry which is preliminary data.</text>
</comment>
<feature type="compositionally biased region" description="Polar residues" evidence="1">
    <location>
        <begin position="78"/>
        <end position="90"/>
    </location>
</feature>
<dbReference type="AlphaFoldDB" id="A0A482XAR6"/>
<feature type="region of interest" description="Disordered" evidence="1">
    <location>
        <begin position="62"/>
        <end position="90"/>
    </location>
</feature>
<organism evidence="2 3">
    <name type="scientific">Laodelphax striatellus</name>
    <name type="common">Small brown planthopper</name>
    <name type="synonym">Delphax striatella</name>
    <dbReference type="NCBI Taxonomy" id="195883"/>
    <lineage>
        <taxon>Eukaryota</taxon>
        <taxon>Metazoa</taxon>
        <taxon>Ecdysozoa</taxon>
        <taxon>Arthropoda</taxon>
        <taxon>Hexapoda</taxon>
        <taxon>Insecta</taxon>
        <taxon>Pterygota</taxon>
        <taxon>Neoptera</taxon>
        <taxon>Paraneoptera</taxon>
        <taxon>Hemiptera</taxon>
        <taxon>Auchenorrhyncha</taxon>
        <taxon>Fulgoroidea</taxon>
        <taxon>Delphacidae</taxon>
        <taxon>Criomorphinae</taxon>
        <taxon>Laodelphax</taxon>
    </lineage>
</organism>
<protein>
    <recommendedName>
        <fullName evidence="4">PDEase domain-containing protein</fullName>
    </recommendedName>
</protein>
<evidence type="ECO:0008006" key="4">
    <source>
        <dbReference type="Google" id="ProtNLM"/>
    </source>
</evidence>
<accession>A0A482XAR6</accession>
<gene>
    <name evidence="2" type="ORF">LSTR_LSTR017315</name>
</gene>
<dbReference type="EMBL" id="QKKF02014296">
    <property type="protein sequence ID" value="RZF42779.1"/>
    <property type="molecule type" value="Genomic_DNA"/>
</dbReference>
<reference evidence="2 3" key="1">
    <citation type="journal article" date="2017" name="Gigascience">
        <title>Genome sequence of the small brown planthopper, Laodelphax striatellus.</title>
        <authorList>
            <person name="Zhu J."/>
            <person name="Jiang F."/>
            <person name="Wang X."/>
            <person name="Yang P."/>
            <person name="Bao Y."/>
            <person name="Zhao W."/>
            <person name="Wang W."/>
            <person name="Lu H."/>
            <person name="Wang Q."/>
            <person name="Cui N."/>
            <person name="Li J."/>
            <person name="Chen X."/>
            <person name="Luo L."/>
            <person name="Yu J."/>
            <person name="Kang L."/>
            <person name="Cui F."/>
        </authorList>
    </citation>
    <scope>NUCLEOTIDE SEQUENCE [LARGE SCALE GENOMIC DNA]</scope>
    <source>
        <strain evidence="2">Lst14</strain>
    </source>
</reference>
<evidence type="ECO:0000313" key="3">
    <source>
        <dbReference type="Proteomes" id="UP000291343"/>
    </source>
</evidence>
<keyword evidence="3" id="KW-1185">Reference proteome</keyword>
<dbReference type="InParanoid" id="A0A482XAR6"/>
<dbReference type="Proteomes" id="UP000291343">
    <property type="component" value="Unassembled WGS sequence"/>
</dbReference>
<name>A0A482XAR6_LAOST</name>
<evidence type="ECO:0000313" key="2">
    <source>
        <dbReference type="EMBL" id="RZF42779.1"/>
    </source>
</evidence>
<evidence type="ECO:0000256" key="1">
    <source>
        <dbReference type="SAM" id="MobiDB-lite"/>
    </source>
</evidence>
<dbReference type="SMR" id="A0A482XAR6"/>
<proteinExistence type="predicted"/>